<accession>A0A5E4NTE0</accession>
<sequence>MATITKVDFPQILQKLIEEIITPDILKNGIRACGLYLWNPNNINFDKFLGTNLVAAVDEHSLIENNLNFD</sequence>
<dbReference type="OrthoDB" id="6626399at2759"/>
<reference evidence="1 2" key="1">
    <citation type="submission" date="2019-08" db="EMBL/GenBank/DDBJ databases">
        <authorList>
            <person name="Alioto T."/>
            <person name="Alioto T."/>
            <person name="Gomez Garrido J."/>
        </authorList>
    </citation>
    <scope>NUCLEOTIDE SEQUENCE [LARGE SCALE GENOMIC DNA]</scope>
</reference>
<evidence type="ECO:0000313" key="1">
    <source>
        <dbReference type="EMBL" id="VVC45734.1"/>
    </source>
</evidence>
<keyword evidence="2" id="KW-1185">Reference proteome</keyword>
<gene>
    <name evidence="1" type="ORF">CINCED_3A024927</name>
</gene>
<organism evidence="1 2">
    <name type="scientific">Cinara cedri</name>
    <dbReference type="NCBI Taxonomy" id="506608"/>
    <lineage>
        <taxon>Eukaryota</taxon>
        <taxon>Metazoa</taxon>
        <taxon>Ecdysozoa</taxon>
        <taxon>Arthropoda</taxon>
        <taxon>Hexapoda</taxon>
        <taxon>Insecta</taxon>
        <taxon>Pterygota</taxon>
        <taxon>Neoptera</taxon>
        <taxon>Paraneoptera</taxon>
        <taxon>Hemiptera</taxon>
        <taxon>Sternorrhyncha</taxon>
        <taxon>Aphidomorpha</taxon>
        <taxon>Aphidoidea</taxon>
        <taxon>Aphididae</taxon>
        <taxon>Lachninae</taxon>
        <taxon>Cinara</taxon>
    </lineage>
</organism>
<evidence type="ECO:0000313" key="2">
    <source>
        <dbReference type="Proteomes" id="UP000325440"/>
    </source>
</evidence>
<dbReference type="Proteomes" id="UP000325440">
    <property type="component" value="Unassembled WGS sequence"/>
</dbReference>
<protein>
    <submittedName>
        <fullName evidence="1">Uncharacterized protein</fullName>
    </submittedName>
</protein>
<name>A0A5E4NTE0_9HEMI</name>
<dbReference type="EMBL" id="CABPRJ010002411">
    <property type="protein sequence ID" value="VVC45734.1"/>
    <property type="molecule type" value="Genomic_DNA"/>
</dbReference>
<dbReference type="AlphaFoldDB" id="A0A5E4NTE0"/>
<proteinExistence type="predicted"/>